<dbReference type="Proteomes" id="UP000249393">
    <property type="component" value="Unassembled WGS sequence"/>
</dbReference>
<sequence length="269" mass="29167">MQQADRCRGTWRVRKRSIFISGGAGGIGLVTAKLFLSKGWRVGIGDIKPDALAAAAAQAHVETFVHDVRDYDSWTKALDAFCAPDDGALDVLVNNAGVLIFGWLDDQDPASFAPLIDINVKGVVYGSHAGVKHLAKTKDSTLVNLGSSASLQSPPIQALYAATKFAVRGLSEALLVAYRRHGVRVSLIEPYCVDTPMLDHDTPDGINYRAAVSGGEILDPQDVADRILESTQSDDFHFPVGELPRELIDEIRPRFEADKAKWLQVFGIA</sequence>
<evidence type="ECO:0000256" key="3">
    <source>
        <dbReference type="RuleBase" id="RU000363"/>
    </source>
</evidence>
<evidence type="ECO:0000313" key="4">
    <source>
        <dbReference type="EMBL" id="PZR36704.1"/>
    </source>
</evidence>
<comment type="similarity">
    <text evidence="1 3">Belongs to the short-chain dehydrogenases/reductases (SDR) family.</text>
</comment>
<dbReference type="Pfam" id="PF00106">
    <property type="entry name" value="adh_short"/>
    <property type="match status" value="1"/>
</dbReference>
<dbReference type="GO" id="GO:0016491">
    <property type="term" value="F:oxidoreductase activity"/>
    <property type="evidence" value="ECO:0007669"/>
    <property type="project" value="UniProtKB-KW"/>
</dbReference>
<evidence type="ECO:0000256" key="2">
    <source>
        <dbReference type="ARBA" id="ARBA00023002"/>
    </source>
</evidence>
<dbReference type="PANTHER" id="PTHR43391:SF82">
    <property type="entry name" value="OXIDOREDUCTASE SADH-RELATED"/>
    <property type="match status" value="1"/>
</dbReference>
<dbReference type="InterPro" id="IPR036291">
    <property type="entry name" value="NAD(P)-bd_dom_sf"/>
</dbReference>
<dbReference type="SUPFAM" id="SSF51735">
    <property type="entry name" value="NAD(P)-binding Rossmann-fold domains"/>
    <property type="match status" value="1"/>
</dbReference>
<dbReference type="PRINTS" id="PR00080">
    <property type="entry name" value="SDRFAMILY"/>
</dbReference>
<reference evidence="4 5" key="1">
    <citation type="submission" date="2017-08" db="EMBL/GenBank/DDBJ databases">
        <title>Infants hospitalized years apart are colonized by the same room-sourced microbial strains.</title>
        <authorList>
            <person name="Brooks B."/>
            <person name="Olm M.R."/>
            <person name="Firek B.A."/>
            <person name="Baker R."/>
            <person name="Thomas B.C."/>
            <person name="Morowitz M.J."/>
            <person name="Banfield J.F."/>
        </authorList>
    </citation>
    <scope>NUCLEOTIDE SEQUENCE [LARGE SCALE GENOMIC DNA]</scope>
    <source>
        <strain evidence="4">S2_003_000_R2_4</strain>
    </source>
</reference>
<proteinExistence type="inferred from homology"/>
<dbReference type="AlphaFoldDB" id="A0A2W5X709"/>
<dbReference type="InterPro" id="IPR002347">
    <property type="entry name" value="SDR_fam"/>
</dbReference>
<organism evidence="4 5">
    <name type="scientific">Caulobacter segnis</name>
    <dbReference type="NCBI Taxonomy" id="88688"/>
    <lineage>
        <taxon>Bacteria</taxon>
        <taxon>Pseudomonadati</taxon>
        <taxon>Pseudomonadota</taxon>
        <taxon>Alphaproteobacteria</taxon>
        <taxon>Caulobacterales</taxon>
        <taxon>Caulobacteraceae</taxon>
        <taxon>Caulobacter</taxon>
    </lineage>
</organism>
<dbReference type="PRINTS" id="PR00081">
    <property type="entry name" value="GDHRDH"/>
</dbReference>
<keyword evidence="2" id="KW-0560">Oxidoreductase</keyword>
<evidence type="ECO:0000313" key="5">
    <source>
        <dbReference type="Proteomes" id="UP000249393"/>
    </source>
</evidence>
<accession>A0A2W5X709</accession>
<name>A0A2W5X709_9CAUL</name>
<evidence type="ECO:0000256" key="1">
    <source>
        <dbReference type="ARBA" id="ARBA00006484"/>
    </source>
</evidence>
<dbReference type="EMBL" id="QFQZ01000005">
    <property type="protein sequence ID" value="PZR36704.1"/>
    <property type="molecule type" value="Genomic_DNA"/>
</dbReference>
<dbReference type="Gene3D" id="3.40.50.720">
    <property type="entry name" value="NAD(P)-binding Rossmann-like Domain"/>
    <property type="match status" value="1"/>
</dbReference>
<protein>
    <submittedName>
        <fullName evidence="4">Short-chain dehydrogenase</fullName>
    </submittedName>
</protein>
<gene>
    <name evidence="4" type="ORF">DI526_03125</name>
</gene>
<dbReference type="PANTHER" id="PTHR43391">
    <property type="entry name" value="RETINOL DEHYDROGENASE-RELATED"/>
    <property type="match status" value="1"/>
</dbReference>
<comment type="caution">
    <text evidence="4">The sequence shown here is derived from an EMBL/GenBank/DDBJ whole genome shotgun (WGS) entry which is preliminary data.</text>
</comment>